<feature type="transmembrane region" description="Helical" evidence="1">
    <location>
        <begin position="89"/>
        <end position="110"/>
    </location>
</feature>
<name>A0AA36Y5I3_9FIRM</name>
<dbReference type="GeneID" id="86941811"/>
<evidence type="ECO:0000313" key="4">
    <source>
        <dbReference type="Proteomes" id="UP000018466"/>
    </source>
</evidence>
<feature type="transmembrane region" description="Helical" evidence="1">
    <location>
        <begin position="48"/>
        <end position="68"/>
    </location>
</feature>
<feature type="domain" description="DUF1648" evidence="2">
    <location>
        <begin position="7"/>
        <end position="53"/>
    </location>
</feature>
<dbReference type="PIRSF" id="PIRSF038959">
    <property type="entry name" value="SdpI"/>
    <property type="match status" value="1"/>
</dbReference>
<dbReference type="AlphaFoldDB" id="A0AA36Y5I3"/>
<proteinExistence type="predicted"/>
<dbReference type="InterPro" id="IPR026272">
    <property type="entry name" value="SdpI"/>
</dbReference>
<dbReference type="PANTHER" id="PTHR37810:SF5">
    <property type="entry name" value="IMMUNITY PROTEIN SDPI"/>
    <property type="match status" value="1"/>
</dbReference>
<protein>
    <recommendedName>
        <fullName evidence="2">DUF1648 domain-containing protein</fullName>
    </recommendedName>
</protein>
<organism evidence="3 4">
    <name type="scientific">Stomatobaculum longum</name>
    <dbReference type="NCBI Taxonomy" id="796942"/>
    <lineage>
        <taxon>Bacteria</taxon>
        <taxon>Bacillati</taxon>
        <taxon>Bacillota</taxon>
        <taxon>Clostridia</taxon>
        <taxon>Lachnospirales</taxon>
        <taxon>Lachnospiraceae</taxon>
        <taxon>Stomatobaculum</taxon>
    </lineage>
</organism>
<keyword evidence="1" id="KW-0472">Membrane</keyword>
<feature type="transmembrane region" description="Helical" evidence="1">
    <location>
        <begin position="199"/>
        <end position="219"/>
    </location>
</feature>
<evidence type="ECO:0000259" key="2">
    <source>
        <dbReference type="Pfam" id="PF07853"/>
    </source>
</evidence>
<dbReference type="RefSeq" id="WP_009532713.1">
    <property type="nucleotide sequence ID" value="NZ_JH590862.1"/>
</dbReference>
<dbReference type="InterPro" id="IPR012867">
    <property type="entry name" value="DUF1648"/>
</dbReference>
<sequence>MKQLARMIAALCLFVTLLVLRELPAEIPAHYDSAGNITRWGSKYELLILPMILLLVSFGSRFLLLHLRRKAEQAGSDKERQAAAANAKVVVIVIFSQALILSCIQGVALYNTVFALRGESFLSTFAGEKLLTILCGSLLLVPGNILPKCRRNGMVGFRLPWTKYNDITWQKSNRFAGRMLVAAGILGIVSTAFSPKGYGMLLLAVYTMAAIVISTVRAWQVYREEKAKEQS</sequence>
<evidence type="ECO:0000256" key="1">
    <source>
        <dbReference type="SAM" id="Phobius"/>
    </source>
</evidence>
<dbReference type="PANTHER" id="PTHR37810">
    <property type="entry name" value="IMMUNITY PROTEIN SDPI"/>
    <property type="match status" value="1"/>
</dbReference>
<dbReference type="Pfam" id="PF13630">
    <property type="entry name" value="SdpI"/>
    <property type="match status" value="1"/>
</dbReference>
<evidence type="ECO:0000313" key="3">
    <source>
        <dbReference type="EMBL" id="EHO17281.1"/>
    </source>
</evidence>
<dbReference type="InterPro" id="IPR025962">
    <property type="entry name" value="SdpI/YhfL"/>
</dbReference>
<dbReference type="GO" id="GO:0009636">
    <property type="term" value="P:response to toxic substance"/>
    <property type="evidence" value="ECO:0007669"/>
    <property type="project" value="TreeGrafter"/>
</dbReference>
<reference evidence="3 4" key="1">
    <citation type="submission" date="2011-10" db="EMBL/GenBank/DDBJ databases">
        <title>The Genome Sequence of Lachnospiraceae bacterium ACC2.</title>
        <authorList>
            <consortium name="The Broad Institute Genome Sequencing Platform"/>
            <person name="Earl A."/>
            <person name="Ward D."/>
            <person name="Feldgarden M."/>
            <person name="Gevers D."/>
            <person name="Sizova M."/>
            <person name="Hazen A."/>
            <person name="Epstein S."/>
            <person name="Young S.K."/>
            <person name="Zeng Q."/>
            <person name="Gargeya S."/>
            <person name="Fitzgerald M."/>
            <person name="Haas B."/>
            <person name="Abouelleil A."/>
            <person name="Alvarado L."/>
            <person name="Arachchi H.M."/>
            <person name="Berlin A."/>
            <person name="Brown A."/>
            <person name="Chapman S.B."/>
            <person name="Chen Z."/>
            <person name="Dunbar C."/>
            <person name="Freedman E."/>
            <person name="Gearin G."/>
            <person name="Goldberg J."/>
            <person name="Griggs A."/>
            <person name="Gujja S."/>
            <person name="Heiman D."/>
            <person name="Howarth C."/>
            <person name="Larson L."/>
            <person name="Lui A."/>
            <person name="MacDonald P.J.P."/>
            <person name="Montmayeur A."/>
            <person name="Murphy C."/>
            <person name="Neiman D."/>
            <person name="Pearson M."/>
            <person name="Priest M."/>
            <person name="Roberts A."/>
            <person name="Saif S."/>
            <person name="Shea T."/>
            <person name="Shenoy N."/>
            <person name="Sisk P."/>
            <person name="Stolte C."/>
            <person name="Sykes S."/>
            <person name="Wortman J."/>
            <person name="Nusbaum C."/>
            <person name="Birren B."/>
        </authorList>
    </citation>
    <scope>NUCLEOTIDE SEQUENCE [LARGE SCALE GENOMIC DNA]</scope>
    <source>
        <strain evidence="3 4">ACC2</strain>
    </source>
</reference>
<dbReference type="EMBL" id="AGEL01000006">
    <property type="protein sequence ID" value="EHO17281.1"/>
    <property type="molecule type" value="Genomic_DNA"/>
</dbReference>
<keyword evidence="1" id="KW-0812">Transmembrane</keyword>
<keyword evidence="4" id="KW-1185">Reference proteome</keyword>
<feature type="transmembrane region" description="Helical" evidence="1">
    <location>
        <begin position="130"/>
        <end position="147"/>
    </location>
</feature>
<dbReference type="Pfam" id="PF07853">
    <property type="entry name" value="DUF1648"/>
    <property type="match status" value="1"/>
</dbReference>
<gene>
    <name evidence="3" type="ORF">HMPREF9623_00880</name>
</gene>
<dbReference type="Proteomes" id="UP000018466">
    <property type="component" value="Unassembled WGS sequence"/>
</dbReference>
<feature type="transmembrane region" description="Helical" evidence="1">
    <location>
        <begin position="175"/>
        <end position="193"/>
    </location>
</feature>
<accession>A0AA36Y5I3</accession>
<keyword evidence="1" id="KW-1133">Transmembrane helix</keyword>
<comment type="caution">
    <text evidence="3">The sequence shown here is derived from an EMBL/GenBank/DDBJ whole genome shotgun (WGS) entry which is preliminary data.</text>
</comment>